<dbReference type="GO" id="GO:0006167">
    <property type="term" value="P:AMP biosynthetic process"/>
    <property type="evidence" value="ECO:0007669"/>
    <property type="project" value="TreeGrafter"/>
</dbReference>
<sequence length="149" mass="15945">MTDVEALLDAAAADGISKLVVGAVVHAHGKVLILRRSTSDDFLPGIEELPSGGPDPGEDLMAALARELAEEIGWTGQMSVDPGFVATFDYVSGSGRRARQITFSLAYDGPITLSNEHTSYRWVRPDQTGGTDLTPESVRTIQAWAESRS</sequence>
<dbReference type="InterPro" id="IPR015797">
    <property type="entry name" value="NUDIX_hydrolase-like_dom_sf"/>
</dbReference>
<proteinExistence type="predicted"/>
<dbReference type="InterPro" id="IPR000086">
    <property type="entry name" value="NUDIX_hydrolase_dom"/>
</dbReference>
<organism evidence="3 4">
    <name type="scientific">Nonomuraea pusilla</name>
    <dbReference type="NCBI Taxonomy" id="46177"/>
    <lineage>
        <taxon>Bacteria</taxon>
        <taxon>Bacillati</taxon>
        <taxon>Actinomycetota</taxon>
        <taxon>Actinomycetes</taxon>
        <taxon>Streptosporangiales</taxon>
        <taxon>Streptosporangiaceae</taxon>
        <taxon>Nonomuraea</taxon>
    </lineage>
</organism>
<reference evidence="3 4" key="1">
    <citation type="submission" date="2016-10" db="EMBL/GenBank/DDBJ databases">
        <authorList>
            <person name="de Groot N.N."/>
        </authorList>
    </citation>
    <scope>NUCLEOTIDE SEQUENCE [LARGE SCALE GENOMIC DNA]</scope>
    <source>
        <strain evidence="3 4">DSM 43357</strain>
    </source>
</reference>
<evidence type="ECO:0000313" key="3">
    <source>
        <dbReference type="EMBL" id="SEN87147.1"/>
    </source>
</evidence>
<dbReference type="EMBL" id="FOBF01000048">
    <property type="protein sequence ID" value="SEN87147.1"/>
    <property type="molecule type" value="Genomic_DNA"/>
</dbReference>
<dbReference type="PANTHER" id="PTHR21340">
    <property type="entry name" value="DIADENOSINE 5,5-P1,P4-TETRAPHOSPHATE PYROPHOSPHOHYDROLASE MUTT"/>
    <property type="match status" value="1"/>
</dbReference>
<dbReference type="Pfam" id="PF00293">
    <property type="entry name" value="NUDIX"/>
    <property type="match status" value="1"/>
</dbReference>
<dbReference type="RefSeq" id="WP_091106086.1">
    <property type="nucleotide sequence ID" value="NZ_FOBF01000048.1"/>
</dbReference>
<evidence type="ECO:0000259" key="2">
    <source>
        <dbReference type="PROSITE" id="PS51462"/>
    </source>
</evidence>
<keyword evidence="4" id="KW-1185">Reference proteome</keyword>
<dbReference type="PROSITE" id="PS00893">
    <property type="entry name" value="NUDIX_BOX"/>
    <property type="match status" value="1"/>
</dbReference>
<dbReference type="PROSITE" id="PS51462">
    <property type="entry name" value="NUDIX"/>
    <property type="match status" value="1"/>
</dbReference>
<protein>
    <submittedName>
        <fullName evidence="3">8-oxo-dGTP diphosphatase</fullName>
    </submittedName>
</protein>
<feature type="domain" description="Nudix hydrolase" evidence="2">
    <location>
        <begin position="16"/>
        <end position="147"/>
    </location>
</feature>
<dbReference type="InterPro" id="IPR020084">
    <property type="entry name" value="NUDIX_hydrolase_CS"/>
</dbReference>
<dbReference type="Gene3D" id="3.90.79.10">
    <property type="entry name" value="Nucleoside Triphosphate Pyrophosphohydrolase"/>
    <property type="match status" value="1"/>
</dbReference>
<gene>
    <name evidence="3" type="ORF">SAMN05660976_08507</name>
</gene>
<dbReference type="PANTHER" id="PTHR21340:SF0">
    <property type="entry name" value="BIS(5'-NUCLEOSYL)-TETRAPHOSPHATASE [ASYMMETRICAL]"/>
    <property type="match status" value="1"/>
</dbReference>
<evidence type="ECO:0000256" key="1">
    <source>
        <dbReference type="ARBA" id="ARBA00022801"/>
    </source>
</evidence>
<accession>A0A1H8K3A6</accession>
<dbReference type="AlphaFoldDB" id="A0A1H8K3A6"/>
<dbReference type="GO" id="GO:0004081">
    <property type="term" value="F:bis(5'-nucleosyl)-tetraphosphatase (asymmetrical) activity"/>
    <property type="evidence" value="ECO:0007669"/>
    <property type="project" value="TreeGrafter"/>
</dbReference>
<keyword evidence="1" id="KW-0378">Hydrolase</keyword>
<dbReference type="GO" id="GO:0006754">
    <property type="term" value="P:ATP biosynthetic process"/>
    <property type="evidence" value="ECO:0007669"/>
    <property type="project" value="TreeGrafter"/>
</dbReference>
<name>A0A1H8K3A6_9ACTN</name>
<evidence type="ECO:0000313" key="4">
    <source>
        <dbReference type="Proteomes" id="UP000198953"/>
    </source>
</evidence>
<dbReference type="SUPFAM" id="SSF55811">
    <property type="entry name" value="Nudix"/>
    <property type="match status" value="1"/>
</dbReference>
<dbReference type="OrthoDB" id="9804442at2"/>
<dbReference type="STRING" id="46177.SAMN05660976_08507"/>
<dbReference type="InterPro" id="IPR051325">
    <property type="entry name" value="Nudix_hydrolase_domain"/>
</dbReference>
<dbReference type="Proteomes" id="UP000198953">
    <property type="component" value="Unassembled WGS sequence"/>
</dbReference>